<organism evidence="6 7">
    <name type="scientific">Calderihabitans maritimus</name>
    <dbReference type="NCBI Taxonomy" id="1246530"/>
    <lineage>
        <taxon>Bacteria</taxon>
        <taxon>Bacillati</taxon>
        <taxon>Bacillota</taxon>
        <taxon>Clostridia</taxon>
        <taxon>Neomoorellales</taxon>
        <taxon>Calderihabitantaceae</taxon>
        <taxon>Calderihabitans</taxon>
    </lineage>
</organism>
<dbReference type="NCBIfam" id="TIGR00100">
    <property type="entry name" value="hypA"/>
    <property type="match status" value="1"/>
</dbReference>
<dbReference type="InterPro" id="IPR020538">
    <property type="entry name" value="Hydgase_Ni_incorp_HypA/HybF_CS"/>
</dbReference>
<feature type="binding site" evidence="5">
    <location>
        <position position="89"/>
    </location>
    <ligand>
        <name>Zn(2+)</name>
        <dbReference type="ChEBI" id="CHEBI:29105"/>
    </ligand>
</feature>
<dbReference type="PANTHER" id="PTHR34535:SF3">
    <property type="entry name" value="HYDROGENASE MATURATION FACTOR HYPA"/>
    <property type="match status" value="1"/>
</dbReference>
<dbReference type="Proteomes" id="UP000197032">
    <property type="component" value="Unassembled WGS sequence"/>
</dbReference>
<reference evidence="7" key="1">
    <citation type="journal article" date="2017" name="Appl. Environ. Microbiol.">
        <title>Genomic analysis of Calderihabitans maritimus KKC1, a thermophilic hydrogenogenic carboxydotrophic bacterium isolated from marine sediment.</title>
        <authorList>
            <person name="Omae K."/>
            <person name="Yoneda Y."/>
            <person name="Fukuyama Y."/>
            <person name="Yoshida T."/>
            <person name="Sako Y."/>
        </authorList>
    </citation>
    <scope>NUCLEOTIDE SEQUENCE [LARGE SCALE GENOMIC DNA]</scope>
    <source>
        <strain evidence="7">KKC1</strain>
    </source>
</reference>
<dbReference type="InterPro" id="IPR000688">
    <property type="entry name" value="HypA/HybF"/>
</dbReference>
<evidence type="ECO:0000256" key="5">
    <source>
        <dbReference type="HAMAP-Rule" id="MF_00213"/>
    </source>
</evidence>
<accession>A0A1Z5HNL1</accession>
<keyword evidence="3 5" id="KW-0479">Metal-binding</keyword>
<dbReference type="Gene3D" id="3.30.2320.80">
    <property type="match status" value="1"/>
</dbReference>
<feature type="binding site" evidence="5">
    <location>
        <position position="76"/>
    </location>
    <ligand>
        <name>Zn(2+)</name>
        <dbReference type="ChEBI" id="CHEBI:29105"/>
    </ligand>
</feature>
<dbReference type="HAMAP" id="MF_00213">
    <property type="entry name" value="HypA_HybF"/>
    <property type="match status" value="1"/>
</dbReference>
<comment type="function">
    <text evidence="5">Involved in the maturation of [NiFe] hydrogenases. Required for nickel insertion into the metal center of the hydrogenase.</text>
</comment>
<dbReference type="GO" id="GO:0016151">
    <property type="term" value="F:nickel cation binding"/>
    <property type="evidence" value="ECO:0007669"/>
    <property type="project" value="UniProtKB-UniRule"/>
</dbReference>
<evidence type="ECO:0000256" key="4">
    <source>
        <dbReference type="ARBA" id="ARBA00022833"/>
    </source>
</evidence>
<feature type="binding site" evidence="5">
    <location>
        <position position="73"/>
    </location>
    <ligand>
        <name>Zn(2+)</name>
        <dbReference type="ChEBI" id="CHEBI:29105"/>
    </ligand>
</feature>
<dbReference type="PIRSF" id="PIRSF004761">
    <property type="entry name" value="Hydrgn_mat_HypA"/>
    <property type="match status" value="1"/>
</dbReference>
<dbReference type="GO" id="GO:0008270">
    <property type="term" value="F:zinc ion binding"/>
    <property type="evidence" value="ECO:0007669"/>
    <property type="project" value="UniProtKB-UniRule"/>
</dbReference>
<gene>
    <name evidence="5" type="primary">hypA</name>
    <name evidence="6" type="ORF">KKC1_02780</name>
</gene>
<dbReference type="EMBL" id="BDGJ01000005">
    <property type="protein sequence ID" value="GAW91116.1"/>
    <property type="molecule type" value="Genomic_DNA"/>
</dbReference>
<evidence type="ECO:0000256" key="3">
    <source>
        <dbReference type="ARBA" id="ARBA00022723"/>
    </source>
</evidence>
<keyword evidence="4 5" id="KW-0862">Zinc</keyword>
<proteinExistence type="inferred from homology"/>
<dbReference type="Pfam" id="PF01155">
    <property type="entry name" value="HypA"/>
    <property type="match status" value="1"/>
</dbReference>
<dbReference type="PROSITE" id="PS01249">
    <property type="entry name" value="HYPA"/>
    <property type="match status" value="1"/>
</dbReference>
<keyword evidence="2 5" id="KW-0533">Nickel</keyword>
<feature type="binding site" evidence="5">
    <location>
        <position position="92"/>
    </location>
    <ligand>
        <name>Zn(2+)</name>
        <dbReference type="ChEBI" id="CHEBI:29105"/>
    </ligand>
</feature>
<keyword evidence="7" id="KW-1185">Reference proteome</keyword>
<dbReference type="PANTHER" id="PTHR34535">
    <property type="entry name" value="HYDROGENASE MATURATION FACTOR HYPA"/>
    <property type="match status" value="1"/>
</dbReference>
<sequence>MHEMSLMMQIFDIINQTISDYKVKKVKRVTLKVGKMSNVMPDSLSFCFEVLSEGTKCEGAELVIQETPLTGRCLDCQKEFTSEGFPLACPNCGSRNTRMIGGTELAIESIEAE</sequence>
<evidence type="ECO:0000313" key="7">
    <source>
        <dbReference type="Proteomes" id="UP000197032"/>
    </source>
</evidence>
<evidence type="ECO:0000256" key="1">
    <source>
        <dbReference type="ARBA" id="ARBA00010748"/>
    </source>
</evidence>
<protein>
    <recommendedName>
        <fullName evidence="5">Hydrogenase maturation factor HypA</fullName>
    </recommendedName>
</protein>
<comment type="similarity">
    <text evidence="1 5">Belongs to the HypA/HybF family.</text>
</comment>
<evidence type="ECO:0000313" key="6">
    <source>
        <dbReference type="EMBL" id="GAW91116.1"/>
    </source>
</evidence>
<comment type="caution">
    <text evidence="6">The sequence shown here is derived from an EMBL/GenBank/DDBJ whole genome shotgun (WGS) entry which is preliminary data.</text>
</comment>
<dbReference type="AlphaFoldDB" id="A0A1Z5HNL1"/>
<evidence type="ECO:0000256" key="2">
    <source>
        <dbReference type="ARBA" id="ARBA00022596"/>
    </source>
</evidence>
<dbReference type="GO" id="GO:0051604">
    <property type="term" value="P:protein maturation"/>
    <property type="evidence" value="ECO:0007669"/>
    <property type="project" value="InterPro"/>
</dbReference>
<name>A0A1Z5HNL1_9FIRM</name>
<feature type="binding site" evidence="5">
    <location>
        <position position="2"/>
    </location>
    <ligand>
        <name>Ni(2+)</name>
        <dbReference type="ChEBI" id="CHEBI:49786"/>
    </ligand>
</feature>
<dbReference type="OrthoDB" id="9800361at2"/>